<dbReference type="RefSeq" id="WP_021929710.1">
    <property type="nucleotide sequence ID" value="NZ_AP023322.1"/>
</dbReference>
<dbReference type="Gene3D" id="2.70.98.10">
    <property type="match status" value="1"/>
</dbReference>
<dbReference type="SUPFAM" id="SSF48208">
    <property type="entry name" value="Six-hairpin glycosidases"/>
    <property type="match status" value="1"/>
</dbReference>
<gene>
    <name evidence="6" type="ORF">Cop2CBH44_28990</name>
</gene>
<dbReference type="Gene3D" id="1.20.1610.10">
    <property type="entry name" value="alpha-1,2-mannosidases domains"/>
    <property type="match status" value="1"/>
</dbReference>
<dbReference type="Proteomes" id="UP000594042">
    <property type="component" value="Chromosome"/>
</dbReference>
<dbReference type="EMBL" id="AP023322">
    <property type="protein sequence ID" value="BCI64546.1"/>
    <property type="molecule type" value="Genomic_DNA"/>
</dbReference>
<dbReference type="GO" id="GO:0005975">
    <property type="term" value="P:carbohydrate metabolic process"/>
    <property type="evidence" value="ECO:0007669"/>
    <property type="project" value="InterPro"/>
</dbReference>
<organism evidence="6 7">
    <name type="scientific">Coprobacter secundus subsp. similis</name>
    <dbReference type="NCBI Taxonomy" id="2751153"/>
    <lineage>
        <taxon>Bacteria</taxon>
        <taxon>Pseudomonadati</taxon>
        <taxon>Bacteroidota</taxon>
        <taxon>Bacteroidia</taxon>
        <taxon>Bacteroidales</taxon>
        <taxon>Barnesiellaceae</taxon>
        <taxon>Coprobacter</taxon>
    </lineage>
</organism>
<dbReference type="InterPro" id="IPR012939">
    <property type="entry name" value="Glyco_hydro_92"/>
</dbReference>
<dbReference type="AlphaFoldDB" id="A0A7G1HY20"/>
<dbReference type="InterPro" id="IPR008928">
    <property type="entry name" value="6-hairpin_glycosidase_sf"/>
</dbReference>
<dbReference type="InterPro" id="IPR014718">
    <property type="entry name" value="GH-type_carb-bd"/>
</dbReference>
<dbReference type="Gene3D" id="1.20.1050.60">
    <property type="entry name" value="alpha-1,2-mannosidase"/>
    <property type="match status" value="1"/>
</dbReference>
<dbReference type="FunFam" id="3.30.2080.10:FF:000001">
    <property type="entry name" value="Alpha-1,2-mannosidase subfamily"/>
    <property type="match status" value="1"/>
</dbReference>
<comment type="cofactor">
    <cofactor evidence="1">
        <name>Ca(2+)</name>
        <dbReference type="ChEBI" id="CHEBI:29108"/>
    </cofactor>
</comment>
<dbReference type="Pfam" id="PF07971">
    <property type="entry name" value="Glyco_hydro_92"/>
    <property type="match status" value="1"/>
</dbReference>
<dbReference type="InterPro" id="IPR041371">
    <property type="entry name" value="GH92_N"/>
</dbReference>
<dbReference type="FunFam" id="1.20.1050.60:FF:000001">
    <property type="entry name" value="Putative alpha-1,2-mannosidase"/>
    <property type="match status" value="1"/>
</dbReference>
<dbReference type="PANTHER" id="PTHR12143:SF43">
    <property type="entry name" value="PUTATIVE-RELATED"/>
    <property type="match status" value="1"/>
</dbReference>
<keyword evidence="7" id="KW-1185">Reference proteome</keyword>
<dbReference type="GO" id="GO:0000224">
    <property type="term" value="F:peptide-N4-(N-acetyl-beta-glucosaminyl)asparagine amidase activity"/>
    <property type="evidence" value="ECO:0007669"/>
    <property type="project" value="TreeGrafter"/>
</dbReference>
<dbReference type="NCBIfam" id="TIGR01180">
    <property type="entry name" value="aman2_put"/>
    <property type="match status" value="1"/>
</dbReference>
<dbReference type="Pfam" id="PF17678">
    <property type="entry name" value="Glyco_hydro_92N"/>
    <property type="match status" value="1"/>
</dbReference>
<dbReference type="GO" id="GO:0006516">
    <property type="term" value="P:glycoprotein catabolic process"/>
    <property type="evidence" value="ECO:0007669"/>
    <property type="project" value="TreeGrafter"/>
</dbReference>
<dbReference type="GO" id="GO:0005829">
    <property type="term" value="C:cytosol"/>
    <property type="evidence" value="ECO:0007669"/>
    <property type="project" value="TreeGrafter"/>
</dbReference>
<dbReference type="InterPro" id="IPR005887">
    <property type="entry name" value="GH92_a_mannosidase_put"/>
</dbReference>
<sequence length="756" mass="87204">MKRLFIIPIILLLFTQCHISEQKEPVDYVNTLIGTNNNPSFSHGNTYPAVTHPFGMNFWTPQTEHMGDTWIYVYNSDSIRGFKQTHLPSPWIGDYGAFSIMPVSGTLKVKDTERAAAFSHAEEIATPYYYSVKLQDYEILAEMTATERCGFMQFTFDNDNNYIVLDAYHQGASVKIIPEEQMIVGYCKNRFAGAPENFTNFFVIQFDQPFESFGVWNNEKIFEKKHEIENTYAGGYIKFPAANKKVSLKIASSYISLEQAHQTLSLEIGEKSFEDIKSHSRQVWNKHLSKVEIEGNNEEQLRTFYSNFYRTSLYPRKFYEIDEQGTPHHFSPYNGKINTGYMYTDNGFWDTFRSAHPWLTLIVPSISREIMQSLVNTYNEGGWLPSWASPGYRDSMIGSHAVSLITDAYQKGITDFDAEKAFEAVVKDCFQPAPKKYIGRYGYKEYNEKGYIPYPEYEQATSMSLEYAYDDFCIYRLAELLGKNQDTLDMFKERAKNYIHSFDTTTGFMRPRKADGSWYSPFTPYLWGGPFTEGNSWQYSWSVFHDIQGLINLHGSNEAFVNKMDSLFKVPLNAPLYGRYFNEIAEMHNASFGQYAHGNQPDQHFAYLYNYAGQSWKTQRLVRKIMDRLYNSTPNGYCGDEDNGQTSSWYLFSAIGFYPVCPGTGQYVFGSPLFNTVKLHLENGKTFTVKTFNNKPGNCYIDNIEINGEKYTPLYISHKTITEGTTLFFNMSSRPNKNLKLDKKDLPYSLSNEIKN</sequence>
<evidence type="ECO:0000259" key="4">
    <source>
        <dbReference type="Pfam" id="PF07971"/>
    </source>
</evidence>
<dbReference type="Gene3D" id="3.30.2080.10">
    <property type="entry name" value="GH92 mannosidase domain"/>
    <property type="match status" value="1"/>
</dbReference>
<dbReference type="PANTHER" id="PTHR12143">
    <property type="entry name" value="PEPTIDE N-GLYCANASE PNGASE -RELATED"/>
    <property type="match status" value="1"/>
</dbReference>
<comment type="subunit">
    <text evidence="2">Monomer.</text>
</comment>
<reference evidence="7" key="1">
    <citation type="submission" date="2020-07" db="EMBL/GenBank/DDBJ databases">
        <title>Complete genome sequencing of Coprobacter sp. strain 2CBH44.</title>
        <authorList>
            <person name="Sakamoto M."/>
            <person name="Murakami T."/>
            <person name="Mori H."/>
        </authorList>
    </citation>
    <scope>NUCLEOTIDE SEQUENCE [LARGE SCALE GENOMIC DNA]</scope>
    <source>
        <strain evidence="7">2CBH44</strain>
    </source>
</reference>
<protein>
    <submittedName>
        <fullName evidence="6">Alpha-1 2-mannosidase</fullName>
    </submittedName>
</protein>
<name>A0A7G1HY20_9BACT</name>
<dbReference type="InterPro" id="IPR050883">
    <property type="entry name" value="PNGase"/>
</dbReference>
<proteinExistence type="predicted"/>
<accession>A0A7G1HY20</accession>
<evidence type="ECO:0000256" key="3">
    <source>
        <dbReference type="ARBA" id="ARBA00022837"/>
    </source>
</evidence>
<feature type="domain" description="Glycosyl hydrolase family 92 N-terminal" evidence="5">
    <location>
        <begin position="28"/>
        <end position="253"/>
    </location>
</feature>
<evidence type="ECO:0000313" key="7">
    <source>
        <dbReference type="Proteomes" id="UP000594042"/>
    </source>
</evidence>
<evidence type="ECO:0000313" key="6">
    <source>
        <dbReference type="EMBL" id="BCI64546.1"/>
    </source>
</evidence>
<feature type="domain" description="Glycosyl hydrolase family 92" evidence="4">
    <location>
        <begin position="259"/>
        <end position="732"/>
    </location>
</feature>
<evidence type="ECO:0000256" key="2">
    <source>
        <dbReference type="ARBA" id="ARBA00011245"/>
    </source>
</evidence>
<evidence type="ECO:0000259" key="5">
    <source>
        <dbReference type="Pfam" id="PF17678"/>
    </source>
</evidence>
<evidence type="ECO:0000256" key="1">
    <source>
        <dbReference type="ARBA" id="ARBA00001913"/>
    </source>
</evidence>
<dbReference type="KEGG" id="copr:Cop2CBH44_28990"/>
<keyword evidence="3" id="KW-0106">Calcium</keyword>
<dbReference type="GO" id="GO:0030246">
    <property type="term" value="F:carbohydrate binding"/>
    <property type="evidence" value="ECO:0007669"/>
    <property type="project" value="InterPro"/>
</dbReference>